<dbReference type="AlphaFoldDB" id="A0A4Q0P3V7"/>
<evidence type="ECO:0000313" key="2">
    <source>
        <dbReference type="Proteomes" id="UP000289238"/>
    </source>
</evidence>
<dbReference type="EMBL" id="QOVM01000006">
    <property type="protein sequence ID" value="RXG21230.1"/>
    <property type="molecule type" value="Genomic_DNA"/>
</dbReference>
<organism evidence="1 2">
    <name type="scientific">Leeuwenhoekiella aequorea</name>
    <dbReference type="NCBI Taxonomy" id="283736"/>
    <lineage>
        <taxon>Bacteria</taxon>
        <taxon>Pseudomonadati</taxon>
        <taxon>Bacteroidota</taxon>
        <taxon>Flavobacteriia</taxon>
        <taxon>Flavobacteriales</taxon>
        <taxon>Flavobacteriaceae</taxon>
        <taxon>Leeuwenhoekiella</taxon>
    </lineage>
</organism>
<comment type="caution">
    <text evidence="1">The sequence shown here is derived from an EMBL/GenBank/DDBJ whole genome shotgun (WGS) entry which is preliminary data.</text>
</comment>
<gene>
    <name evidence="1" type="ORF">DSM00_2747</name>
</gene>
<accession>A0A4Q0P3V7</accession>
<keyword evidence="2" id="KW-1185">Reference proteome</keyword>
<name>A0A4Q0P3V7_9FLAO</name>
<reference evidence="1 2" key="1">
    <citation type="submission" date="2018-07" db="EMBL/GenBank/DDBJ databases">
        <title>Leeuwenhoekiella genomics.</title>
        <authorList>
            <person name="Tahon G."/>
            <person name="Willems A."/>
        </authorList>
    </citation>
    <scope>NUCLEOTIDE SEQUENCE [LARGE SCALE GENOMIC DNA]</scope>
    <source>
        <strain evidence="1 2">LMG 22550</strain>
    </source>
</reference>
<dbReference type="Proteomes" id="UP000289238">
    <property type="component" value="Unassembled WGS sequence"/>
</dbReference>
<proteinExistence type="predicted"/>
<protein>
    <submittedName>
        <fullName evidence="1">Uncharacterized protein</fullName>
    </submittedName>
</protein>
<evidence type="ECO:0000313" key="1">
    <source>
        <dbReference type="EMBL" id="RXG21230.1"/>
    </source>
</evidence>
<sequence length="54" mass="6250">MNPDFKSLTIKTGFNIRIFNDFKEINARHKKCLNLNNLSLINTSSPTPQSKRNE</sequence>